<comment type="catalytic activity">
    <reaction evidence="1">
        <text>an N-acylneuraminate + CTP = a CMP-N-acyl-beta-neuraminate + diphosphate</text>
        <dbReference type="Rhea" id="RHEA:11344"/>
        <dbReference type="ChEBI" id="CHEBI:33019"/>
        <dbReference type="ChEBI" id="CHEBI:37563"/>
        <dbReference type="ChEBI" id="CHEBI:60073"/>
        <dbReference type="ChEBI" id="CHEBI:68671"/>
        <dbReference type="EC" id="2.7.7.43"/>
    </reaction>
</comment>
<dbReference type="SUPFAM" id="SSF56784">
    <property type="entry name" value="HAD-like"/>
    <property type="match status" value="1"/>
</dbReference>
<dbReference type="SFLD" id="SFLDS00003">
    <property type="entry name" value="Haloacid_Dehalogenase"/>
    <property type="match status" value="1"/>
</dbReference>
<dbReference type="InterPro" id="IPR023214">
    <property type="entry name" value="HAD_sf"/>
</dbReference>
<dbReference type="Gene3D" id="3.90.550.10">
    <property type="entry name" value="Spore Coat Polysaccharide Biosynthesis Protein SpsA, Chain A"/>
    <property type="match status" value="1"/>
</dbReference>
<keyword evidence="11" id="KW-0808">Transferase</keyword>
<dbReference type="PANTHER" id="PTHR21485:SF3">
    <property type="entry name" value="N-ACYLNEURAMINATE CYTIDYLYLTRANSFERASE"/>
    <property type="match status" value="1"/>
</dbReference>
<dbReference type="EC" id="2.7.7.43" evidence="7"/>
<dbReference type="GO" id="GO:0046872">
    <property type="term" value="F:metal ion binding"/>
    <property type="evidence" value="ECO:0007669"/>
    <property type="project" value="UniProtKB-KW"/>
</dbReference>
<evidence type="ECO:0000256" key="2">
    <source>
        <dbReference type="ARBA" id="ARBA00001946"/>
    </source>
</evidence>
<keyword evidence="9" id="KW-0378">Hydrolase</keyword>
<evidence type="ECO:0000313" key="12">
    <source>
        <dbReference type="Proteomes" id="UP000317998"/>
    </source>
</evidence>
<keyword evidence="11" id="KW-0548">Nucleotidyltransferase</keyword>
<dbReference type="Gene3D" id="3.40.50.1000">
    <property type="entry name" value="HAD superfamily/HAD-like"/>
    <property type="match status" value="1"/>
</dbReference>
<dbReference type="EMBL" id="VFOM01000001">
    <property type="protein sequence ID" value="TQL47481.1"/>
    <property type="molecule type" value="Genomic_DNA"/>
</dbReference>
<dbReference type="InterPro" id="IPR036412">
    <property type="entry name" value="HAD-like_sf"/>
</dbReference>
<protein>
    <recommendedName>
        <fullName evidence="7">N-acylneuraminate cytidylyltransferase</fullName>
        <ecNumber evidence="7">2.7.7.43</ecNumber>
    </recommendedName>
</protein>
<comment type="similarity">
    <text evidence="4">Belongs to the KdsC family.</text>
</comment>
<dbReference type="SFLD" id="SFLDG01136">
    <property type="entry name" value="C1.6:_Phosphoserine_Phosphatas"/>
    <property type="match status" value="1"/>
</dbReference>
<dbReference type="GO" id="GO:0006054">
    <property type="term" value="P:N-acetylneuraminate metabolic process"/>
    <property type="evidence" value="ECO:0007669"/>
    <property type="project" value="UniProtKB-UniPathway"/>
</dbReference>
<evidence type="ECO:0000256" key="7">
    <source>
        <dbReference type="ARBA" id="ARBA00012491"/>
    </source>
</evidence>
<dbReference type="InterPro" id="IPR029044">
    <property type="entry name" value="Nucleotide-diphossugar_trans"/>
</dbReference>
<dbReference type="SFLD" id="SFLDG01138">
    <property type="entry name" value="C1.6.2:_Deoxy-d-mannose-octulo"/>
    <property type="match status" value="1"/>
</dbReference>
<dbReference type="InterPro" id="IPR003329">
    <property type="entry name" value="Cytidylyl_trans"/>
</dbReference>
<comment type="subunit">
    <text evidence="6">Homotetramer.</text>
</comment>
<evidence type="ECO:0000256" key="8">
    <source>
        <dbReference type="ARBA" id="ARBA00022723"/>
    </source>
</evidence>
<dbReference type="AlphaFoldDB" id="A0A542YHI5"/>
<evidence type="ECO:0000256" key="9">
    <source>
        <dbReference type="ARBA" id="ARBA00022801"/>
    </source>
</evidence>
<keyword evidence="8" id="KW-0479">Metal-binding</keyword>
<evidence type="ECO:0000256" key="5">
    <source>
        <dbReference type="ARBA" id="ARBA00010726"/>
    </source>
</evidence>
<evidence type="ECO:0000256" key="10">
    <source>
        <dbReference type="ARBA" id="ARBA00022842"/>
    </source>
</evidence>
<dbReference type="Proteomes" id="UP000317998">
    <property type="component" value="Unassembled WGS sequence"/>
</dbReference>
<evidence type="ECO:0000313" key="11">
    <source>
        <dbReference type="EMBL" id="TQL47481.1"/>
    </source>
</evidence>
<dbReference type="Pfam" id="PF08282">
    <property type="entry name" value="Hydrolase_3"/>
    <property type="match status" value="1"/>
</dbReference>
<dbReference type="InterPro" id="IPR010023">
    <property type="entry name" value="KdsC_fam"/>
</dbReference>
<proteinExistence type="inferred from homology"/>
<dbReference type="UniPathway" id="UPA00628"/>
<gene>
    <name evidence="11" type="ORF">FB562_0542</name>
</gene>
<evidence type="ECO:0000256" key="1">
    <source>
        <dbReference type="ARBA" id="ARBA00001862"/>
    </source>
</evidence>
<comment type="pathway">
    <text evidence="3">Amino-sugar metabolism; N-acetylneuraminate metabolism.</text>
</comment>
<comment type="cofactor">
    <cofactor evidence="2">
        <name>Mg(2+)</name>
        <dbReference type="ChEBI" id="CHEBI:18420"/>
    </cofactor>
</comment>
<name>A0A542YHI5_9MICO</name>
<evidence type="ECO:0000256" key="4">
    <source>
        <dbReference type="ARBA" id="ARBA00005893"/>
    </source>
</evidence>
<dbReference type="Pfam" id="PF02348">
    <property type="entry name" value="CTP_transf_3"/>
    <property type="match status" value="1"/>
</dbReference>
<comment type="similarity">
    <text evidence="5">Belongs to the CMP-NeuNAc synthase family.</text>
</comment>
<sequence>MTVVALVPARGGSQGVPGKNLRRIGGFPLVARAVRAANGGLRVDRVIVTTDDVEIAQVARSAGAEVIDRPAELSGATASSESALLHALDQLDEQPRIVVFIQATSPFIDPTVLDEAIRRVDEGECDVVFSAVPTYEFLWGQNDGEASGINHDPTFRPRRQDREPHFRETGAFYVMRADGFREAGHRFFGRVGVAEVDELGSIEIDTEDELRLAEAIEPLWTARHGATPRVVELDVDAVVTDFDGVHTDNRASVSADGVERVTVHRGDGMGVSLLRRAGVPVLILSTETNPVVTARAAKLGVDVIQASDDKAAALRVWAADRGLSLDRVAYLGNDVNDLGCFAAVGWPVAVPDAHPDALAAARIVLATPGGSGAVRELADRVLAARASFSTTDVVPSHDVTTTTGERR</sequence>
<comment type="caution">
    <text evidence="11">The sequence shown here is derived from an EMBL/GenBank/DDBJ whole genome shotgun (WGS) entry which is preliminary data.</text>
</comment>
<dbReference type="PANTHER" id="PTHR21485">
    <property type="entry name" value="HAD SUPERFAMILY MEMBERS CMAS AND KDSC"/>
    <property type="match status" value="1"/>
</dbReference>
<organism evidence="11 12">
    <name type="scientific">Homoserinimonas aerilata</name>
    <dbReference type="NCBI Taxonomy" id="1162970"/>
    <lineage>
        <taxon>Bacteria</taxon>
        <taxon>Bacillati</taxon>
        <taxon>Actinomycetota</taxon>
        <taxon>Actinomycetes</taxon>
        <taxon>Micrococcales</taxon>
        <taxon>Microbacteriaceae</taxon>
        <taxon>Homoserinimonas</taxon>
    </lineage>
</organism>
<dbReference type="CDD" id="cd02513">
    <property type="entry name" value="CMP-NeuAc_Synthase"/>
    <property type="match status" value="1"/>
</dbReference>
<dbReference type="SUPFAM" id="SSF53448">
    <property type="entry name" value="Nucleotide-diphospho-sugar transferases"/>
    <property type="match status" value="1"/>
</dbReference>
<keyword evidence="10" id="KW-0460">Magnesium</keyword>
<dbReference type="GO" id="GO:0016788">
    <property type="term" value="F:hydrolase activity, acting on ester bonds"/>
    <property type="evidence" value="ECO:0007669"/>
    <property type="project" value="InterPro"/>
</dbReference>
<reference evidence="11 12" key="1">
    <citation type="submission" date="2019-06" db="EMBL/GenBank/DDBJ databases">
        <title>Sequencing the genomes of 1000 actinobacteria strains.</title>
        <authorList>
            <person name="Klenk H.-P."/>
        </authorList>
    </citation>
    <scope>NUCLEOTIDE SEQUENCE [LARGE SCALE GENOMIC DNA]</scope>
    <source>
        <strain evidence="11 12">DSM 26477</strain>
    </source>
</reference>
<keyword evidence="12" id="KW-1185">Reference proteome</keyword>
<accession>A0A542YHI5</accession>
<dbReference type="InterPro" id="IPR050793">
    <property type="entry name" value="CMP-NeuNAc_synthase"/>
</dbReference>
<evidence type="ECO:0000256" key="6">
    <source>
        <dbReference type="ARBA" id="ARBA00011881"/>
    </source>
</evidence>
<dbReference type="GO" id="GO:0008781">
    <property type="term" value="F:N-acylneuraminate cytidylyltransferase activity"/>
    <property type="evidence" value="ECO:0007669"/>
    <property type="project" value="UniProtKB-EC"/>
</dbReference>
<evidence type="ECO:0000256" key="3">
    <source>
        <dbReference type="ARBA" id="ARBA00005141"/>
    </source>
</evidence>
<dbReference type="OrthoDB" id="9805604at2"/>